<reference evidence="1 2" key="1">
    <citation type="submission" date="2019-05" db="EMBL/GenBank/DDBJ databases">
        <title>Another draft genome of Portunus trituberculatus and its Hox gene families provides insights of decapod evolution.</title>
        <authorList>
            <person name="Jeong J.-H."/>
            <person name="Song I."/>
            <person name="Kim S."/>
            <person name="Choi T."/>
            <person name="Kim D."/>
            <person name="Ryu S."/>
            <person name="Kim W."/>
        </authorList>
    </citation>
    <scope>NUCLEOTIDE SEQUENCE [LARGE SCALE GENOMIC DNA]</scope>
    <source>
        <tissue evidence="1">Muscle</tissue>
    </source>
</reference>
<protein>
    <submittedName>
        <fullName evidence="1">Uncharacterized protein</fullName>
    </submittedName>
</protein>
<gene>
    <name evidence="1" type="ORF">E2C01_097010</name>
</gene>
<organism evidence="1 2">
    <name type="scientific">Portunus trituberculatus</name>
    <name type="common">Swimming crab</name>
    <name type="synonym">Neptunus trituberculatus</name>
    <dbReference type="NCBI Taxonomy" id="210409"/>
    <lineage>
        <taxon>Eukaryota</taxon>
        <taxon>Metazoa</taxon>
        <taxon>Ecdysozoa</taxon>
        <taxon>Arthropoda</taxon>
        <taxon>Crustacea</taxon>
        <taxon>Multicrustacea</taxon>
        <taxon>Malacostraca</taxon>
        <taxon>Eumalacostraca</taxon>
        <taxon>Eucarida</taxon>
        <taxon>Decapoda</taxon>
        <taxon>Pleocyemata</taxon>
        <taxon>Brachyura</taxon>
        <taxon>Eubrachyura</taxon>
        <taxon>Portunoidea</taxon>
        <taxon>Portunidae</taxon>
        <taxon>Portuninae</taxon>
        <taxon>Portunus</taxon>
    </lineage>
</organism>
<accession>A0A5B7K8D5</accession>
<dbReference type="EMBL" id="VSRR010127284">
    <property type="protein sequence ID" value="MPD01478.1"/>
    <property type="molecule type" value="Genomic_DNA"/>
</dbReference>
<evidence type="ECO:0000313" key="2">
    <source>
        <dbReference type="Proteomes" id="UP000324222"/>
    </source>
</evidence>
<proteinExistence type="predicted"/>
<name>A0A5B7K8D5_PORTR</name>
<comment type="caution">
    <text evidence="1">The sequence shown here is derived from an EMBL/GenBank/DDBJ whole genome shotgun (WGS) entry which is preliminary data.</text>
</comment>
<sequence length="79" mass="9142">MIPSRISSLLCVQHTERWVSDMETVIIPGKISIIPPWMPPSGRGKMPEAPPFWGILRKVWSIRTRYRNEIMIGGAQQRR</sequence>
<keyword evidence="2" id="KW-1185">Reference proteome</keyword>
<dbReference type="AlphaFoldDB" id="A0A5B7K8D5"/>
<dbReference type="Proteomes" id="UP000324222">
    <property type="component" value="Unassembled WGS sequence"/>
</dbReference>
<evidence type="ECO:0000313" key="1">
    <source>
        <dbReference type="EMBL" id="MPD01478.1"/>
    </source>
</evidence>